<dbReference type="EMBL" id="WURB01000006">
    <property type="protein sequence ID" value="MXQ11962.1"/>
    <property type="molecule type" value="Genomic_DNA"/>
</dbReference>
<sequence>MPSNVLAPGVPSSAPAVLDGPSGVPLLRALGRRPILDEETGLGPPPAAEHRAQAVFEVTGIVLLLLIAAAAAWILIRKRI</sequence>
<dbReference type="RefSeq" id="WP_160884547.1">
    <property type="nucleotide sequence ID" value="NZ_WURB01000006.1"/>
</dbReference>
<reference evidence="3 4" key="1">
    <citation type="submission" date="2019-12" db="EMBL/GenBank/DDBJ databases">
        <authorList>
            <person name="Yuan C.-G."/>
        </authorList>
    </citation>
    <scope>NUCLEOTIDE SEQUENCE [LARGE SCALE GENOMIC DNA]</scope>
    <source>
        <strain evidence="3 4">KCTC 23863</strain>
    </source>
</reference>
<evidence type="ECO:0000256" key="1">
    <source>
        <dbReference type="SAM" id="MobiDB-lite"/>
    </source>
</evidence>
<protein>
    <submittedName>
        <fullName evidence="3">Uncharacterized protein</fullName>
    </submittedName>
</protein>
<gene>
    <name evidence="3" type="ORF">GR328_10905</name>
</gene>
<dbReference type="AlphaFoldDB" id="A0A7X3MRP0"/>
<accession>A0A7X3MRP0</accession>
<reference evidence="3 4" key="2">
    <citation type="submission" date="2020-01" db="EMBL/GenBank/DDBJ databases">
        <title>Microvirga sp. nov., an arsenate reduction bacterium isolated from Tibet hotspring sediments.</title>
        <authorList>
            <person name="Xian W.-D."/>
            <person name="Li W.-J."/>
        </authorList>
    </citation>
    <scope>NUCLEOTIDE SEQUENCE [LARGE SCALE GENOMIC DNA]</scope>
    <source>
        <strain evidence="3 4">KCTC 23863</strain>
    </source>
</reference>
<feature type="region of interest" description="Disordered" evidence="1">
    <location>
        <begin position="1"/>
        <end position="21"/>
    </location>
</feature>
<name>A0A7X3MRP0_9HYPH</name>
<evidence type="ECO:0000313" key="4">
    <source>
        <dbReference type="Proteomes" id="UP000436483"/>
    </source>
</evidence>
<keyword evidence="2" id="KW-0812">Transmembrane</keyword>
<keyword evidence="2" id="KW-1133">Transmembrane helix</keyword>
<evidence type="ECO:0000313" key="3">
    <source>
        <dbReference type="EMBL" id="MXQ11962.1"/>
    </source>
</evidence>
<keyword evidence="4" id="KW-1185">Reference proteome</keyword>
<proteinExistence type="predicted"/>
<keyword evidence="2" id="KW-0472">Membrane</keyword>
<dbReference type="Proteomes" id="UP000436483">
    <property type="component" value="Unassembled WGS sequence"/>
</dbReference>
<feature type="transmembrane region" description="Helical" evidence="2">
    <location>
        <begin position="54"/>
        <end position="76"/>
    </location>
</feature>
<evidence type="ECO:0000256" key="2">
    <source>
        <dbReference type="SAM" id="Phobius"/>
    </source>
</evidence>
<organism evidence="3 4">
    <name type="scientific">Microvirga makkahensis</name>
    <dbReference type="NCBI Taxonomy" id="1128670"/>
    <lineage>
        <taxon>Bacteria</taxon>
        <taxon>Pseudomonadati</taxon>
        <taxon>Pseudomonadota</taxon>
        <taxon>Alphaproteobacteria</taxon>
        <taxon>Hyphomicrobiales</taxon>
        <taxon>Methylobacteriaceae</taxon>
        <taxon>Microvirga</taxon>
    </lineage>
</organism>
<comment type="caution">
    <text evidence="3">The sequence shown here is derived from an EMBL/GenBank/DDBJ whole genome shotgun (WGS) entry which is preliminary data.</text>
</comment>